<dbReference type="PANTHER" id="PTHR48069">
    <property type="entry name" value="DIHYDROFOLATE REDUCTASE"/>
    <property type="match status" value="1"/>
</dbReference>
<comment type="pathway">
    <text evidence="1">Cofactor biosynthesis; tetrahydrofolate biosynthesis; 5,6,7,8-tetrahydrofolate from 7,8-dihydrofolate: step 1/1.</text>
</comment>
<dbReference type="InterPro" id="IPR012259">
    <property type="entry name" value="DHFR"/>
</dbReference>
<evidence type="ECO:0000256" key="5">
    <source>
        <dbReference type="ARBA" id="ARBA00022857"/>
    </source>
</evidence>
<dbReference type="FunFam" id="3.40.430.10:FF:000001">
    <property type="entry name" value="Dihydrofolate reductase"/>
    <property type="match status" value="1"/>
</dbReference>
<keyword evidence="5" id="KW-0521">NADP</keyword>
<dbReference type="EC" id="1.5.1.3" evidence="3"/>
<dbReference type="GO" id="GO:0070401">
    <property type="term" value="F:NADP+ binding"/>
    <property type="evidence" value="ECO:0007669"/>
    <property type="project" value="UniProtKB-ARBA"/>
</dbReference>
<keyword evidence="8" id="KW-1133">Transmembrane helix</keyword>
<dbReference type="GO" id="GO:0006730">
    <property type="term" value="P:one-carbon metabolic process"/>
    <property type="evidence" value="ECO:0007669"/>
    <property type="project" value="UniProtKB-KW"/>
</dbReference>
<keyword evidence="8" id="KW-0472">Membrane</keyword>
<organism evidence="10 11">
    <name type="scientific">Aquimarina aggregata</name>
    <dbReference type="NCBI Taxonomy" id="1642818"/>
    <lineage>
        <taxon>Bacteria</taxon>
        <taxon>Pseudomonadati</taxon>
        <taxon>Bacteroidota</taxon>
        <taxon>Flavobacteriia</taxon>
        <taxon>Flavobacteriales</taxon>
        <taxon>Flavobacteriaceae</taxon>
        <taxon>Aquimarina</taxon>
    </lineage>
</organism>
<dbReference type="GO" id="GO:0046655">
    <property type="term" value="P:folic acid metabolic process"/>
    <property type="evidence" value="ECO:0007669"/>
    <property type="project" value="TreeGrafter"/>
</dbReference>
<evidence type="ECO:0000256" key="1">
    <source>
        <dbReference type="ARBA" id="ARBA00004903"/>
    </source>
</evidence>
<dbReference type="GO" id="GO:0046452">
    <property type="term" value="P:dihydrofolate metabolic process"/>
    <property type="evidence" value="ECO:0007669"/>
    <property type="project" value="TreeGrafter"/>
</dbReference>
<feature type="domain" description="DHFR" evidence="9">
    <location>
        <begin position="153"/>
        <end position="311"/>
    </location>
</feature>
<keyword evidence="8" id="KW-0812">Transmembrane</keyword>
<keyword evidence="4" id="KW-0554">One-carbon metabolism</keyword>
<feature type="transmembrane region" description="Helical" evidence="8">
    <location>
        <begin position="66"/>
        <end position="89"/>
    </location>
</feature>
<dbReference type="STRING" id="1642818.AWE51_11355"/>
<evidence type="ECO:0000256" key="8">
    <source>
        <dbReference type="SAM" id="Phobius"/>
    </source>
</evidence>
<dbReference type="PRINTS" id="PR00070">
    <property type="entry name" value="DHFR"/>
</dbReference>
<keyword evidence="6" id="KW-0560">Oxidoreductase</keyword>
<comment type="caution">
    <text evidence="10">The sequence shown here is derived from an EMBL/GenBank/DDBJ whole genome shotgun (WGS) entry which is preliminary data.</text>
</comment>
<dbReference type="PANTHER" id="PTHR48069:SF3">
    <property type="entry name" value="DIHYDROFOLATE REDUCTASE"/>
    <property type="match status" value="1"/>
</dbReference>
<feature type="transmembrane region" description="Helical" evidence="8">
    <location>
        <begin position="32"/>
        <end position="54"/>
    </location>
</feature>
<dbReference type="InterPro" id="IPR001796">
    <property type="entry name" value="DHFR_dom"/>
</dbReference>
<dbReference type="AlphaFoldDB" id="A0A162YI61"/>
<dbReference type="Pfam" id="PF13239">
    <property type="entry name" value="2TM"/>
    <property type="match status" value="1"/>
</dbReference>
<proteinExistence type="inferred from homology"/>
<evidence type="ECO:0000256" key="6">
    <source>
        <dbReference type="ARBA" id="ARBA00023002"/>
    </source>
</evidence>
<evidence type="ECO:0000313" key="10">
    <source>
        <dbReference type="EMBL" id="KZS39147.1"/>
    </source>
</evidence>
<dbReference type="CDD" id="cd00209">
    <property type="entry name" value="DHFR"/>
    <property type="match status" value="1"/>
</dbReference>
<dbReference type="Proteomes" id="UP000076715">
    <property type="component" value="Unassembled WGS sequence"/>
</dbReference>
<evidence type="ECO:0000256" key="3">
    <source>
        <dbReference type="ARBA" id="ARBA00012856"/>
    </source>
</evidence>
<accession>A0A162YI61</accession>
<keyword evidence="11" id="KW-1185">Reference proteome</keyword>
<evidence type="ECO:0000256" key="2">
    <source>
        <dbReference type="ARBA" id="ARBA00009539"/>
    </source>
</evidence>
<evidence type="ECO:0000313" key="11">
    <source>
        <dbReference type="Proteomes" id="UP000076715"/>
    </source>
</evidence>
<protein>
    <recommendedName>
        <fullName evidence="3">dihydrofolate reductase</fullName>
        <ecNumber evidence="3">1.5.1.3</ecNumber>
    </recommendedName>
</protein>
<evidence type="ECO:0000259" key="9">
    <source>
        <dbReference type="PROSITE" id="PS51330"/>
    </source>
</evidence>
<dbReference type="Pfam" id="PF00186">
    <property type="entry name" value="DHFR_1"/>
    <property type="match status" value="1"/>
</dbReference>
<dbReference type="OrthoDB" id="9804315at2"/>
<dbReference type="EMBL" id="LQRT01000035">
    <property type="protein sequence ID" value="KZS39147.1"/>
    <property type="molecule type" value="Genomic_DNA"/>
</dbReference>
<dbReference type="PROSITE" id="PS51330">
    <property type="entry name" value="DHFR_2"/>
    <property type="match status" value="1"/>
</dbReference>
<reference evidence="10 11" key="1">
    <citation type="submission" date="2016-01" db="EMBL/GenBank/DDBJ databases">
        <title>The draft genome sequence of Aquimarina sp. RZW4-3-2.</title>
        <authorList>
            <person name="Wang Y."/>
        </authorList>
    </citation>
    <scope>NUCLEOTIDE SEQUENCE [LARGE SCALE GENOMIC DNA]</scope>
    <source>
        <strain evidence="10 11">RZW4-3-2</strain>
    </source>
</reference>
<dbReference type="Gene3D" id="3.40.430.10">
    <property type="entry name" value="Dihydrofolate Reductase, subunit A"/>
    <property type="match status" value="1"/>
</dbReference>
<gene>
    <name evidence="10" type="ORF">AWE51_11355</name>
</gene>
<evidence type="ECO:0000256" key="7">
    <source>
        <dbReference type="ARBA" id="ARBA00025067"/>
    </source>
</evidence>
<dbReference type="UniPathway" id="UPA00077">
    <property type="reaction ID" value="UER00158"/>
</dbReference>
<dbReference type="InterPro" id="IPR025698">
    <property type="entry name" value="2TM_dom"/>
</dbReference>
<dbReference type="GO" id="GO:0004146">
    <property type="term" value="F:dihydrofolate reductase activity"/>
    <property type="evidence" value="ECO:0007669"/>
    <property type="project" value="UniProtKB-EC"/>
</dbReference>
<dbReference type="GO" id="GO:0046654">
    <property type="term" value="P:tetrahydrofolate biosynthetic process"/>
    <property type="evidence" value="ECO:0007669"/>
    <property type="project" value="UniProtKB-UniPathway"/>
</dbReference>
<dbReference type="InterPro" id="IPR024072">
    <property type="entry name" value="DHFR-like_dom_sf"/>
</dbReference>
<sequence length="312" mass="36563">MFSRRKEIPQIDPQQRELYEHARKRILQKKRLFQHFVVFVIGAVFMAVLNLVFGFGKTVTFFGTDWFVIGIICWAFLFILHFCNVWLFSKFMGQEWTDRQMERLVAKQKEEIALIQKDIELMYPKEELIKKKEEFIKGKTSDIVEELKGPKPMITMIAAAGENNALGKDNDLVWHLPDDFKRFKQITTGHPIIMGRKTFESFPKLLPNRLHIIITRNKDFQAEGAVVVNSLTDALEAAKNDPQPFIIGGGEIYRLGMEVSDCIELTRVHGEFEADAFFPEIDTAHWELVKEEFHDKDERHQFPFTYLTYKRK</sequence>
<evidence type="ECO:0000256" key="4">
    <source>
        <dbReference type="ARBA" id="ARBA00022563"/>
    </source>
</evidence>
<comment type="similarity">
    <text evidence="2">Belongs to the dihydrofolate reductase family.</text>
</comment>
<dbReference type="SUPFAM" id="SSF53597">
    <property type="entry name" value="Dihydrofolate reductase-like"/>
    <property type="match status" value="1"/>
</dbReference>
<dbReference type="RefSeq" id="WP_082832518.1">
    <property type="nucleotide sequence ID" value="NZ_LQRT01000035.1"/>
</dbReference>
<name>A0A162YI61_9FLAO</name>
<dbReference type="GO" id="GO:0005829">
    <property type="term" value="C:cytosol"/>
    <property type="evidence" value="ECO:0007669"/>
    <property type="project" value="TreeGrafter"/>
</dbReference>
<comment type="function">
    <text evidence="7">Key enzyme in folate metabolism. Catalyzes an essential reaction for de novo glycine and purine synthesis, and for DNA precursor synthesis.</text>
</comment>